<dbReference type="KEGG" id="euc:EC1_19610"/>
<dbReference type="STRING" id="717960.EC1_19610"/>
<evidence type="ECO:0000313" key="3">
    <source>
        <dbReference type="EMBL" id="CBK89178.1"/>
    </source>
</evidence>
<dbReference type="HOGENOM" id="CLU_1737802_0_0_9"/>
<gene>
    <name evidence="3" type="ORF">EC1_19610</name>
</gene>
<dbReference type="Pfam" id="PF02311">
    <property type="entry name" value="AraC_binding"/>
    <property type="match status" value="1"/>
</dbReference>
<evidence type="ECO:0000259" key="2">
    <source>
        <dbReference type="Pfam" id="PF02311"/>
    </source>
</evidence>
<dbReference type="AlphaFoldDB" id="D4JG56"/>
<protein>
    <submittedName>
        <fullName evidence="3">AraC-like ligand binding domain</fullName>
    </submittedName>
</protein>
<keyword evidence="1" id="KW-0238">DNA-binding</keyword>
<reference evidence="3 4" key="2">
    <citation type="submission" date="2010-03" db="EMBL/GenBank/DDBJ databases">
        <authorList>
            <person name="Pajon A."/>
        </authorList>
    </citation>
    <scope>NUCLEOTIDE SEQUENCE [LARGE SCALE GENOMIC DNA]</scope>
    <source>
        <strain evidence="3 4">T2-87</strain>
    </source>
</reference>
<dbReference type="InterPro" id="IPR014710">
    <property type="entry name" value="RmlC-like_jellyroll"/>
</dbReference>
<sequence length="150" mass="17866">MSTHRFQLEQLNFDKTRPKLLYITESSFDHEWNSTLHTHLCTEIFYVTKGHGLFSLDNKTYPVKEDDLVIVNPLVSHTERGIENVNFEYIVMGIEGITFFSKEQDEEQGCSIANYYEYKHEVLFYLRTMLLEVKTKMLNINHFVKIFWKS</sequence>
<proteinExistence type="predicted"/>
<dbReference type="Proteomes" id="UP000008801">
    <property type="component" value="Chromosome"/>
</dbReference>
<feature type="domain" description="AraC-type arabinose-binding/dimerisation" evidence="2">
    <location>
        <begin position="31"/>
        <end position="97"/>
    </location>
</feature>
<dbReference type="SUPFAM" id="SSF51182">
    <property type="entry name" value="RmlC-like cupins"/>
    <property type="match status" value="1"/>
</dbReference>
<dbReference type="InterPro" id="IPR003313">
    <property type="entry name" value="AraC-bd"/>
</dbReference>
<dbReference type="InterPro" id="IPR011051">
    <property type="entry name" value="RmlC_Cupin_sf"/>
</dbReference>
<dbReference type="GO" id="GO:0003677">
    <property type="term" value="F:DNA binding"/>
    <property type="evidence" value="ECO:0007669"/>
    <property type="project" value="UniProtKB-KW"/>
</dbReference>
<evidence type="ECO:0000313" key="4">
    <source>
        <dbReference type="Proteomes" id="UP000008801"/>
    </source>
</evidence>
<dbReference type="GO" id="GO:0006355">
    <property type="term" value="P:regulation of DNA-templated transcription"/>
    <property type="evidence" value="ECO:0007669"/>
    <property type="project" value="InterPro"/>
</dbReference>
<evidence type="ECO:0000256" key="1">
    <source>
        <dbReference type="ARBA" id="ARBA00023125"/>
    </source>
</evidence>
<accession>D4JG56</accession>
<dbReference type="Gene3D" id="2.60.120.10">
    <property type="entry name" value="Jelly Rolls"/>
    <property type="match status" value="1"/>
</dbReference>
<dbReference type="EMBL" id="FP929041">
    <property type="protein sequence ID" value="CBK89178.1"/>
    <property type="molecule type" value="Genomic_DNA"/>
</dbReference>
<reference evidence="3 4" key="1">
    <citation type="submission" date="2010-03" db="EMBL/GenBank/DDBJ databases">
        <title>The genome sequence of Eubacterium cylindroides T2-87.</title>
        <authorList>
            <consortium name="metaHIT consortium -- http://www.metahit.eu/"/>
            <person name="Pajon A."/>
            <person name="Turner K."/>
            <person name="Parkhill J."/>
            <person name="Duncan S."/>
            <person name="Flint H."/>
        </authorList>
    </citation>
    <scope>NUCLEOTIDE SEQUENCE [LARGE SCALE GENOMIC DNA]</scope>
    <source>
        <strain evidence="3 4">T2-87</strain>
    </source>
</reference>
<name>D4JG56_9FIRM</name>
<organism evidence="3 4">
    <name type="scientific">Faecalitalea cylindroides T2-87</name>
    <dbReference type="NCBI Taxonomy" id="717960"/>
    <lineage>
        <taxon>Bacteria</taxon>
        <taxon>Bacillati</taxon>
        <taxon>Bacillota</taxon>
        <taxon>Erysipelotrichia</taxon>
        <taxon>Erysipelotrichales</taxon>
        <taxon>Erysipelotrichaceae</taxon>
        <taxon>Faecalitalea</taxon>
    </lineage>
</organism>